<feature type="compositionally biased region" description="Polar residues" evidence="1">
    <location>
        <begin position="288"/>
        <end position="302"/>
    </location>
</feature>
<evidence type="ECO:0000313" key="3">
    <source>
        <dbReference type="Proteomes" id="UP000611945"/>
    </source>
</evidence>
<dbReference type="InterPro" id="IPR036526">
    <property type="entry name" value="C-N_Hydrolase_sf"/>
</dbReference>
<organism evidence="2 3">
    <name type="scientific">Serpens gallinarum</name>
    <dbReference type="NCBI Taxonomy" id="2763075"/>
    <lineage>
        <taxon>Bacteria</taxon>
        <taxon>Pseudomonadati</taxon>
        <taxon>Pseudomonadota</taxon>
        <taxon>Gammaproteobacteria</taxon>
        <taxon>Pseudomonadales</taxon>
        <taxon>Pseudomonadaceae</taxon>
        <taxon>Pseudomonas</taxon>
    </lineage>
</organism>
<proteinExistence type="predicted"/>
<protein>
    <submittedName>
        <fullName evidence="2">Hydrolase</fullName>
    </submittedName>
</protein>
<accession>A0ABR8TNI1</accession>
<dbReference type="EMBL" id="JACSQG010000003">
    <property type="protein sequence ID" value="MBD7977337.1"/>
    <property type="molecule type" value="Genomic_DNA"/>
</dbReference>
<dbReference type="Proteomes" id="UP000611945">
    <property type="component" value="Unassembled WGS sequence"/>
</dbReference>
<sequence length="313" mass="34833">MMRKLVTLLLSLMIGGVLLAAFLVWAEQRPSAHYLSDLRSQLLGDPPAQTAHGNLLIIRPQLFPLDYQSPAHLRLKLVAALDNAGNAGLLGPRTLVVLPEHIGTWLLAVDEKPEFYRARTRQQVRNWLLLGNPVLALEVLLRNLDADRLDEALLRMKAERMASDYQQLFANLARDYGVTLLAGSILLPEPHIENGLLKSGDGPLRTISLVFGPDGRISGQPYLEDWPWESRTTDVQDVVVAGLHYRIERDWQPGWPQSQVQLPDGRSSPPLFLRGQLSWPIGGAPRSVQLTPEQAPQASQAPGSHVLNQWVRP</sequence>
<evidence type="ECO:0000313" key="2">
    <source>
        <dbReference type="EMBL" id="MBD7977337.1"/>
    </source>
</evidence>
<dbReference type="SUPFAM" id="SSF56317">
    <property type="entry name" value="Carbon-nitrogen hydrolase"/>
    <property type="match status" value="1"/>
</dbReference>
<keyword evidence="2" id="KW-0378">Hydrolase</keyword>
<feature type="region of interest" description="Disordered" evidence="1">
    <location>
        <begin position="284"/>
        <end position="313"/>
    </location>
</feature>
<evidence type="ECO:0000256" key="1">
    <source>
        <dbReference type="SAM" id="MobiDB-lite"/>
    </source>
</evidence>
<dbReference type="RefSeq" id="WP_251836101.1">
    <property type="nucleotide sequence ID" value="NZ_JACSQG010000003.1"/>
</dbReference>
<name>A0ABR8TNI1_9PSED</name>
<gene>
    <name evidence="2" type="ORF">H9642_09035</name>
</gene>
<comment type="caution">
    <text evidence="2">The sequence shown here is derived from an EMBL/GenBank/DDBJ whole genome shotgun (WGS) entry which is preliminary data.</text>
</comment>
<dbReference type="GO" id="GO:0016787">
    <property type="term" value="F:hydrolase activity"/>
    <property type="evidence" value="ECO:0007669"/>
    <property type="project" value="UniProtKB-KW"/>
</dbReference>
<keyword evidence="3" id="KW-1185">Reference proteome</keyword>
<reference evidence="2 3" key="1">
    <citation type="submission" date="2020-08" db="EMBL/GenBank/DDBJ databases">
        <title>A Genomic Blueprint of the Chicken Gut Microbiome.</title>
        <authorList>
            <person name="Gilroy R."/>
            <person name="Ravi A."/>
            <person name="Getino M."/>
            <person name="Pursley I."/>
            <person name="Horton D.L."/>
            <person name="Alikhan N.-F."/>
            <person name="Baker D."/>
            <person name="Gharbi K."/>
            <person name="Hall N."/>
            <person name="Watson M."/>
            <person name="Adriaenssens E.M."/>
            <person name="Foster-Nyarko E."/>
            <person name="Jarju S."/>
            <person name="Secka A."/>
            <person name="Antonio M."/>
            <person name="Oren A."/>
            <person name="Chaudhuri R."/>
            <person name="La Ragione R.M."/>
            <person name="Hildebrand F."/>
            <person name="Pallen M.J."/>
        </authorList>
    </citation>
    <scope>NUCLEOTIDE SEQUENCE [LARGE SCALE GENOMIC DNA]</scope>
    <source>
        <strain evidence="2 3">Sa2CUA2</strain>
    </source>
</reference>